<comment type="caution">
    <text evidence="2">The sequence shown here is derived from an EMBL/GenBank/DDBJ whole genome shotgun (WGS) entry which is preliminary data.</text>
</comment>
<gene>
    <name evidence="2" type="ORF">K461DRAFT_102640</name>
</gene>
<name>A0A9P4J9K9_9PEZI</name>
<proteinExistence type="predicted"/>
<reference evidence="2" key="1">
    <citation type="journal article" date="2020" name="Stud. Mycol.">
        <title>101 Dothideomycetes genomes: a test case for predicting lifestyles and emergence of pathogens.</title>
        <authorList>
            <person name="Haridas S."/>
            <person name="Albert R."/>
            <person name="Binder M."/>
            <person name="Bloem J."/>
            <person name="Labutti K."/>
            <person name="Salamov A."/>
            <person name="Andreopoulos B."/>
            <person name="Baker S."/>
            <person name="Barry K."/>
            <person name="Bills G."/>
            <person name="Bluhm B."/>
            <person name="Cannon C."/>
            <person name="Castanera R."/>
            <person name="Culley D."/>
            <person name="Daum C."/>
            <person name="Ezra D."/>
            <person name="Gonzalez J."/>
            <person name="Henrissat B."/>
            <person name="Kuo A."/>
            <person name="Liang C."/>
            <person name="Lipzen A."/>
            <person name="Lutzoni F."/>
            <person name="Magnuson J."/>
            <person name="Mondo S."/>
            <person name="Nolan M."/>
            <person name="Ohm R."/>
            <person name="Pangilinan J."/>
            <person name="Park H.-J."/>
            <person name="Ramirez L."/>
            <person name="Alfaro M."/>
            <person name="Sun H."/>
            <person name="Tritt A."/>
            <person name="Yoshinaga Y."/>
            <person name="Zwiers L.-H."/>
            <person name="Turgeon B."/>
            <person name="Goodwin S."/>
            <person name="Spatafora J."/>
            <person name="Crous P."/>
            <person name="Grigoriev I."/>
        </authorList>
    </citation>
    <scope>NUCLEOTIDE SEQUENCE</scope>
    <source>
        <strain evidence="2">CBS 260.36</strain>
    </source>
</reference>
<feature type="compositionally biased region" description="Basic and acidic residues" evidence="1">
    <location>
        <begin position="17"/>
        <end position="26"/>
    </location>
</feature>
<sequence length="169" mass="19072">MPGCSAGPKVGPASEGTARREDDEMVRSQGQGVIRSGIGMRRMQMKWWEPRLFLALEFSDTTPRRREGGRREKMRKVNQSRATDGGVNNTGQRRRRDREPCLRPQPAEGLLSNSSAWLHQSSHRRAVFQPTSPPPHSSTAQTVRVTKFVSLSRCPGHCRSGRIARVRQR</sequence>
<keyword evidence="3" id="KW-1185">Reference proteome</keyword>
<dbReference type="AlphaFoldDB" id="A0A9P4J9K9"/>
<evidence type="ECO:0000313" key="3">
    <source>
        <dbReference type="Proteomes" id="UP000799439"/>
    </source>
</evidence>
<dbReference type="EMBL" id="ML996083">
    <property type="protein sequence ID" value="KAF2154819.1"/>
    <property type="molecule type" value="Genomic_DNA"/>
</dbReference>
<evidence type="ECO:0000313" key="2">
    <source>
        <dbReference type="EMBL" id="KAF2154819.1"/>
    </source>
</evidence>
<feature type="compositionally biased region" description="Polar residues" evidence="1">
    <location>
        <begin position="111"/>
        <end position="120"/>
    </location>
</feature>
<dbReference type="Proteomes" id="UP000799439">
    <property type="component" value="Unassembled WGS sequence"/>
</dbReference>
<feature type="compositionally biased region" description="Basic and acidic residues" evidence="1">
    <location>
        <begin position="62"/>
        <end position="71"/>
    </location>
</feature>
<feature type="region of interest" description="Disordered" evidence="1">
    <location>
        <begin position="59"/>
        <end position="141"/>
    </location>
</feature>
<feature type="compositionally biased region" description="Polar residues" evidence="1">
    <location>
        <begin position="79"/>
        <end position="91"/>
    </location>
</feature>
<accession>A0A9P4J9K9</accession>
<feature type="region of interest" description="Disordered" evidence="1">
    <location>
        <begin position="1"/>
        <end position="39"/>
    </location>
</feature>
<organism evidence="2 3">
    <name type="scientific">Myriangium duriaei CBS 260.36</name>
    <dbReference type="NCBI Taxonomy" id="1168546"/>
    <lineage>
        <taxon>Eukaryota</taxon>
        <taxon>Fungi</taxon>
        <taxon>Dikarya</taxon>
        <taxon>Ascomycota</taxon>
        <taxon>Pezizomycotina</taxon>
        <taxon>Dothideomycetes</taxon>
        <taxon>Dothideomycetidae</taxon>
        <taxon>Myriangiales</taxon>
        <taxon>Myriangiaceae</taxon>
        <taxon>Myriangium</taxon>
    </lineage>
</organism>
<evidence type="ECO:0000256" key="1">
    <source>
        <dbReference type="SAM" id="MobiDB-lite"/>
    </source>
</evidence>
<protein>
    <submittedName>
        <fullName evidence="2">Uncharacterized protein</fullName>
    </submittedName>
</protein>